<evidence type="ECO:0000313" key="1">
    <source>
        <dbReference type="EMBL" id="AJI25319.1"/>
    </source>
</evidence>
<accession>A0A0B6AZF9</accession>
<dbReference type="EMBL" id="CP009920">
    <property type="protein sequence ID" value="AJI25319.1"/>
    <property type="molecule type" value="Genomic_DNA"/>
</dbReference>
<name>A0A0B6AZF9_PRIM2</name>
<dbReference type="RefSeq" id="WP_013057513.1">
    <property type="nucleotide sequence ID" value="NZ_BCVB01000011.1"/>
</dbReference>
<dbReference type="Proteomes" id="UP000031829">
    <property type="component" value="Chromosome"/>
</dbReference>
<organism evidence="1 2">
    <name type="scientific">Priestia megaterium (strain ATCC 14581 / DSM 32 / CCUG 1817 / JCM 2506 / NBRC 15308 / NCIMB 9376 / NCTC 10342 / NRRL B-14308 / VKM B-512 / Ford 19)</name>
    <name type="common">Bacillus megaterium</name>
    <dbReference type="NCBI Taxonomy" id="1348623"/>
    <lineage>
        <taxon>Bacteria</taxon>
        <taxon>Bacillati</taxon>
        <taxon>Bacillota</taxon>
        <taxon>Bacilli</taxon>
        <taxon>Bacillales</taxon>
        <taxon>Bacillaceae</taxon>
        <taxon>Priestia</taxon>
    </lineage>
</organism>
<dbReference type="GeneID" id="93643303"/>
<dbReference type="AlphaFoldDB" id="A0A0B6AZF9"/>
<proteinExistence type="predicted"/>
<reference evidence="1 2" key="1">
    <citation type="journal article" date="2015" name="Genome Announc.">
        <title>Complete genome sequences for 35 biothreat assay-relevant bacillus species.</title>
        <authorList>
            <person name="Johnson S.L."/>
            <person name="Daligault H.E."/>
            <person name="Davenport K.W."/>
            <person name="Jaissle J."/>
            <person name="Frey K.G."/>
            <person name="Ladner J.T."/>
            <person name="Broomall S.M."/>
            <person name="Bishop-Lilly K.A."/>
            <person name="Bruce D.C."/>
            <person name="Gibbons H.S."/>
            <person name="Coyne S.R."/>
            <person name="Lo C.C."/>
            <person name="Meincke L."/>
            <person name="Munk A.C."/>
            <person name="Koroleva G.I."/>
            <person name="Rosenzweig C.N."/>
            <person name="Palacios G.F."/>
            <person name="Redden C.L."/>
            <person name="Minogue T.D."/>
            <person name="Chain P.S."/>
        </authorList>
    </citation>
    <scope>NUCLEOTIDE SEQUENCE [LARGE SCALE GENOMIC DNA]</scope>
    <source>
        <strain evidence="2">ATCC 14581 / DSM 32 / JCM 2506 / NBRC 15308 / NCIMB 9376 / NCTC 10342 / NRRL B-14308 / VKM B-512</strain>
    </source>
</reference>
<evidence type="ECO:0000313" key="2">
    <source>
        <dbReference type="Proteomes" id="UP000031829"/>
    </source>
</evidence>
<protein>
    <submittedName>
        <fullName evidence="1">Putative membrane protein</fullName>
    </submittedName>
</protein>
<dbReference type="HOGENOM" id="CLU_2646957_0_0_9"/>
<dbReference type="KEGG" id="bmeg:BG04_5355"/>
<sequence>MNASMLKRFLRNLGIFIYIVIAAINIYLTRNDLGDMLTRLVLLTILLPLFFSFVYALGKSHFKRQEELAEQEKKKE</sequence>
<gene>
    <name evidence="1" type="ORF">BG04_5355</name>
</gene>